<dbReference type="RefSeq" id="WP_007469712.1">
    <property type="nucleotide sequence ID" value="NZ_KI391953.1"/>
</dbReference>
<feature type="transmembrane region" description="Helical" evidence="1">
    <location>
        <begin position="28"/>
        <end position="52"/>
    </location>
</feature>
<evidence type="ECO:0000313" key="2">
    <source>
        <dbReference type="EMBL" id="EFV13278.1"/>
    </source>
</evidence>
<dbReference type="OrthoDB" id="9825426at2"/>
<dbReference type="Proteomes" id="UP000004816">
    <property type="component" value="Unassembled WGS sequence"/>
</dbReference>
<evidence type="ECO:0000256" key="1">
    <source>
        <dbReference type="SAM" id="Phobius"/>
    </source>
</evidence>
<name>E5XQU3_SEGRC</name>
<dbReference type="HOGENOM" id="CLU_1467239_0_0_11"/>
<proteinExistence type="predicted"/>
<keyword evidence="1" id="KW-0812">Transmembrane</keyword>
<keyword evidence="1" id="KW-0472">Membrane</keyword>
<organism evidence="2 3">
    <name type="scientific">Segniliparus rugosus (strain ATCC BAA-974 / DSM 45345 / CCUG 50838 / CIP 108380 / JCM 13579 / CDC 945)</name>
    <dbReference type="NCBI Taxonomy" id="679197"/>
    <lineage>
        <taxon>Bacteria</taxon>
        <taxon>Bacillati</taxon>
        <taxon>Actinomycetota</taxon>
        <taxon>Actinomycetes</taxon>
        <taxon>Mycobacteriales</taxon>
        <taxon>Segniliparaceae</taxon>
        <taxon>Segniliparus</taxon>
    </lineage>
</organism>
<evidence type="ECO:0000313" key="3">
    <source>
        <dbReference type="Proteomes" id="UP000004816"/>
    </source>
</evidence>
<dbReference type="AlphaFoldDB" id="E5XQU3"/>
<reference evidence="2 3" key="1">
    <citation type="journal article" date="2011" name="Stand. Genomic Sci.">
        <title>High quality draft genome sequence of Segniliparus rugosus CDC 945(T)= (ATCC BAA-974(T)).</title>
        <authorList>
            <person name="Earl A.M."/>
            <person name="Desjardins C.A."/>
            <person name="Fitzgerald M.G."/>
            <person name="Arachchi H.M."/>
            <person name="Zeng Q."/>
            <person name="Mehta T."/>
            <person name="Griggs A."/>
            <person name="Birren B.W."/>
            <person name="Toney N.C."/>
            <person name="Carr J."/>
            <person name="Posey J."/>
            <person name="Butler W.R."/>
        </authorList>
    </citation>
    <scope>NUCLEOTIDE SEQUENCE [LARGE SCALE GENOMIC DNA]</scope>
    <source>
        <strain evidence="3">ATCC BAA-974 / DSM 45345 / CCUG 50838 / CIP 108380 / JCM 13579 / CDC 945</strain>
    </source>
</reference>
<dbReference type="EMBL" id="ACZI02000002">
    <property type="protein sequence ID" value="EFV13278.1"/>
    <property type="molecule type" value="Genomic_DNA"/>
</dbReference>
<accession>E5XQU3</accession>
<sequence>MSQDDPWTVPYADLEAVRGAENSGKRKIWPWVAVGLVFALGLAAGTVVLVWFARDSLDDLRANGKIGQRVYLRAHAYADQGSANNAESAEVKYTLVHHLANKSQPQSATFGQTVSLPWEPPAQGSVLDLEGSLVEITMTVRVPHKSNGNLAGPTCSLSLDGDLLDNKAASGYGNEVTCHWRFTQ</sequence>
<gene>
    <name evidence="2" type="ORF">HMPREF9336_01865</name>
</gene>
<keyword evidence="1" id="KW-1133">Transmembrane helix</keyword>
<keyword evidence="3" id="KW-1185">Reference proteome</keyword>
<protein>
    <submittedName>
        <fullName evidence="2">Uncharacterized protein</fullName>
    </submittedName>
</protein>
<dbReference type="STRING" id="679197.HMPREF9336_01865"/>
<comment type="caution">
    <text evidence="2">The sequence shown here is derived from an EMBL/GenBank/DDBJ whole genome shotgun (WGS) entry which is preliminary data.</text>
</comment>